<keyword evidence="3" id="KW-1185">Reference proteome</keyword>
<evidence type="ECO:0000256" key="1">
    <source>
        <dbReference type="SAM" id="Phobius"/>
    </source>
</evidence>
<dbReference type="RefSeq" id="WP_268917092.1">
    <property type="nucleotide sequence ID" value="NZ_JAPTMY010000009.1"/>
</dbReference>
<protein>
    <submittedName>
        <fullName evidence="2">Uncharacterized protein</fullName>
    </submittedName>
</protein>
<keyword evidence="1" id="KW-1133">Transmembrane helix</keyword>
<dbReference type="Proteomes" id="UP001072034">
    <property type="component" value="Unassembled WGS sequence"/>
</dbReference>
<accession>A0ABT4I861</accession>
<name>A0ABT4I861_9ACTO</name>
<gene>
    <name evidence="2" type="ORF">OHJ16_05640</name>
</gene>
<organism evidence="2 3">
    <name type="scientific">Actinomyces israelii</name>
    <dbReference type="NCBI Taxonomy" id="1659"/>
    <lineage>
        <taxon>Bacteria</taxon>
        <taxon>Bacillati</taxon>
        <taxon>Actinomycetota</taxon>
        <taxon>Actinomycetes</taxon>
        <taxon>Actinomycetales</taxon>
        <taxon>Actinomycetaceae</taxon>
        <taxon>Actinomyces</taxon>
    </lineage>
</organism>
<proteinExistence type="predicted"/>
<keyword evidence="1" id="KW-0812">Transmembrane</keyword>
<evidence type="ECO:0000313" key="2">
    <source>
        <dbReference type="EMBL" id="MCZ0857524.1"/>
    </source>
</evidence>
<dbReference type="EMBL" id="JAPTMY010000009">
    <property type="protein sequence ID" value="MCZ0857524.1"/>
    <property type="molecule type" value="Genomic_DNA"/>
</dbReference>
<feature type="transmembrane region" description="Helical" evidence="1">
    <location>
        <begin position="94"/>
        <end position="116"/>
    </location>
</feature>
<feature type="transmembrane region" description="Helical" evidence="1">
    <location>
        <begin position="53"/>
        <end position="74"/>
    </location>
</feature>
<keyword evidence="1" id="KW-0472">Membrane</keyword>
<feature type="transmembrane region" description="Helical" evidence="1">
    <location>
        <begin position="25"/>
        <end position="47"/>
    </location>
</feature>
<reference evidence="2" key="1">
    <citation type="submission" date="2022-10" db="EMBL/GenBank/DDBJ databases">
        <title>Genome sequence of Actinomyces israelii ATCC 10048.</title>
        <authorList>
            <person name="Watt R.M."/>
            <person name="Tong W.M."/>
        </authorList>
    </citation>
    <scope>NUCLEOTIDE SEQUENCE</scope>
    <source>
        <strain evidence="2">ATCC 10048</strain>
    </source>
</reference>
<evidence type="ECO:0000313" key="3">
    <source>
        <dbReference type="Proteomes" id="UP001072034"/>
    </source>
</evidence>
<sequence>MTRSGPGERPGRPGADRPRPAPRQWVCVIGGPLAVLAILVTAVVAPVNGGWWWVQRAAFVLVCVFWCALFSGALRLRRRRRAANPALCRRGVRAATAVVAVIAVVFGAGAVMILGLTVRSLVAGPQEVDVAQCLGLSSRGPRSGQKAQLVTGAGERLDGDVSGSIGSDVDDRLRRLCAARGPFTMRWHPPKGPVLEIREG</sequence>
<comment type="caution">
    <text evidence="2">The sequence shown here is derived from an EMBL/GenBank/DDBJ whole genome shotgun (WGS) entry which is preliminary data.</text>
</comment>